<dbReference type="HAMAP" id="MF_00055">
    <property type="entry name" value="MEMO1"/>
    <property type="match status" value="1"/>
</dbReference>
<reference evidence="3 4" key="1">
    <citation type="journal article" date="2012" name="Extremophiles">
        <title>Thermotomaculum hydrothermale gen. nov., sp. nov., a novel heterotrophic thermophile within the phylum Acidobacteria from a deep-sea hydrothermal vent chimney in the Southern Okinawa Trough.</title>
        <authorList>
            <person name="Izumi H."/>
            <person name="Nunoura T."/>
            <person name="Miyazaki M."/>
            <person name="Mino S."/>
            <person name="Toki T."/>
            <person name="Takai K."/>
            <person name="Sako Y."/>
            <person name="Sawabe T."/>
            <person name="Nakagawa S."/>
        </authorList>
    </citation>
    <scope>NUCLEOTIDE SEQUENCE [LARGE SCALE GENOMIC DNA]</scope>
    <source>
        <strain evidence="3 4">AC55</strain>
    </source>
</reference>
<evidence type="ECO:0000313" key="3">
    <source>
        <dbReference type="EMBL" id="BBB32460.1"/>
    </source>
</evidence>
<proteinExistence type="inferred from homology"/>
<evidence type="ECO:0000256" key="1">
    <source>
        <dbReference type="ARBA" id="ARBA00006315"/>
    </source>
</evidence>
<protein>
    <recommendedName>
        <fullName evidence="2">MEMO1 family protein TTHT_0904</fullName>
    </recommendedName>
</protein>
<dbReference type="NCBIfam" id="TIGR04336">
    <property type="entry name" value="AmmeMemoSam_B"/>
    <property type="match status" value="1"/>
</dbReference>
<dbReference type="KEGG" id="thyd:TTHT_0904"/>
<evidence type="ECO:0000256" key="2">
    <source>
        <dbReference type="HAMAP-Rule" id="MF_00055"/>
    </source>
</evidence>
<organism evidence="3 4">
    <name type="scientific">Thermotomaculum hydrothermale</name>
    <dbReference type="NCBI Taxonomy" id="981385"/>
    <lineage>
        <taxon>Bacteria</taxon>
        <taxon>Pseudomonadati</taxon>
        <taxon>Acidobacteriota</taxon>
        <taxon>Holophagae</taxon>
        <taxon>Thermotomaculales</taxon>
        <taxon>Thermotomaculaceae</taxon>
        <taxon>Thermotomaculum</taxon>
    </lineage>
</organism>
<dbReference type="PANTHER" id="PTHR11060">
    <property type="entry name" value="PROTEIN MEMO1"/>
    <property type="match status" value="1"/>
</dbReference>
<dbReference type="Proteomes" id="UP000595564">
    <property type="component" value="Chromosome"/>
</dbReference>
<dbReference type="PANTHER" id="PTHR11060:SF0">
    <property type="entry name" value="PROTEIN MEMO1"/>
    <property type="match status" value="1"/>
</dbReference>
<dbReference type="EMBL" id="AP017470">
    <property type="protein sequence ID" value="BBB32460.1"/>
    <property type="molecule type" value="Genomic_DNA"/>
</dbReference>
<dbReference type="Pfam" id="PF01875">
    <property type="entry name" value="Memo"/>
    <property type="match status" value="1"/>
</dbReference>
<name>A0A7R6SZ51_9BACT</name>
<dbReference type="Gene3D" id="3.40.830.10">
    <property type="entry name" value="LigB-like"/>
    <property type="match status" value="1"/>
</dbReference>
<evidence type="ECO:0000313" key="4">
    <source>
        <dbReference type="Proteomes" id="UP000595564"/>
    </source>
</evidence>
<sequence>MRRSVYAGSFYPAHGKEIVSFFNSIKCRDPKINAIGAICPHAGYIYSGKTAYKTLCSINIPETVVIFCPNHRGLGWALAISPDESWETPFGEIKVDLDLSREIASFAYAKLDGTAHLYEHSLEVQLPIIKLLNPSTKIVAVSVGLGDKDILKDFALHIYNKTKEKDVLFIASSDMSHYVPAEYAKEQDFKVIKAMEVLNVELTYNVVERNNISMCGIYPAYLMLNIAKLKGATKGEVIEYTNSGVVTGDFNEVVAYLGMIFY</sequence>
<accession>A0A7R6SZ51</accession>
<dbReference type="InterPro" id="IPR002737">
    <property type="entry name" value="MEMO1_fam"/>
</dbReference>
<dbReference type="CDD" id="cd07361">
    <property type="entry name" value="MEMO_like"/>
    <property type="match status" value="1"/>
</dbReference>
<gene>
    <name evidence="3" type="ORF">TTHT_0904</name>
</gene>
<dbReference type="AlphaFoldDB" id="A0A7R6SZ51"/>
<comment type="similarity">
    <text evidence="1 2">Belongs to the MEMO1 family.</text>
</comment>
<dbReference type="RefSeq" id="WP_201328811.1">
    <property type="nucleotide sequence ID" value="NZ_AP017470.1"/>
</dbReference>
<keyword evidence="4" id="KW-1185">Reference proteome</keyword>